<dbReference type="InterPro" id="IPR012292">
    <property type="entry name" value="Globin/Proto"/>
</dbReference>
<proteinExistence type="predicted"/>
<name>A0A6N2L3N5_SALVM</name>
<evidence type="ECO:0000256" key="7">
    <source>
        <dbReference type="ARBA" id="ARBA00023242"/>
    </source>
</evidence>
<evidence type="ECO:0008006" key="9">
    <source>
        <dbReference type="Google" id="ProtNLM"/>
    </source>
</evidence>
<protein>
    <recommendedName>
        <fullName evidence="9">Globin family profile domain-containing protein</fullName>
    </recommendedName>
</protein>
<dbReference type="GO" id="GO:0020037">
    <property type="term" value="F:heme binding"/>
    <property type="evidence" value="ECO:0007669"/>
    <property type="project" value="InterPro"/>
</dbReference>
<dbReference type="SUPFAM" id="SSF46458">
    <property type="entry name" value="Globin-like"/>
    <property type="match status" value="1"/>
</dbReference>
<dbReference type="PRINTS" id="PR00188">
    <property type="entry name" value="PLANTGLOBIN"/>
</dbReference>
<evidence type="ECO:0000256" key="4">
    <source>
        <dbReference type="ARBA" id="ARBA00022617"/>
    </source>
</evidence>
<dbReference type="GO" id="GO:0019825">
    <property type="term" value="F:oxygen binding"/>
    <property type="evidence" value="ECO:0007669"/>
    <property type="project" value="InterPro"/>
</dbReference>
<keyword evidence="3" id="KW-0963">Cytoplasm</keyword>
<gene>
    <name evidence="8" type="ORF">SVIM_LOCUS178155</name>
</gene>
<comment type="subcellular location">
    <subcellularLocation>
        <location evidence="2">Cytoplasm</location>
    </subcellularLocation>
    <subcellularLocation>
        <location evidence="1">Nucleus</location>
    </subcellularLocation>
</comment>
<dbReference type="InterPro" id="IPR009050">
    <property type="entry name" value="Globin-like_sf"/>
</dbReference>
<keyword evidence="7" id="KW-0539">Nucleus</keyword>
<dbReference type="PANTHER" id="PTHR22924:SF98">
    <property type="entry name" value="NON-SYMBIOTIC HEMOGLOBIN 3"/>
    <property type="match status" value="1"/>
</dbReference>
<evidence type="ECO:0000256" key="1">
    <source>
        <dbReference type="ARBA" id="ARBA00004123"/>
    </source>
</evidence>
<keyword evidence="5" id="KW-0479">Metal-binding</keyword>
<dbReference type="EMBL" id="CAADRP010001112">
    <property type="protein sequence ID" value="VFU35741.1"/>
    <property type="molecule type" value="Genomic_DNA"/>
</dbReference>
<dbReference type="AlphaFoldDB" id="A0A6N2L3N5"/>
<evidence type="ECO:0000256" key="5">
    <source>
        <dbReference type="ARBA" id="ARBA00022723"/>
    </source>
</evidence>
<organism evidence="8">
    <name type="scientific">Salix viminalis</name>
    <name type="common">Common osier</name>
    <name type="synonym">Basket willow</name>
    <dbReference type="NCBI Taxonomy" id="40686"/>
    <lineage>
        <taxon>Eukaryota</taxon>
        <taxon>Viridiplantae</taxon>
        <taxon>Streptophyta</taxon>
        <taxon>Embryophyta</taxon>
        <taxon>Tracheophyta</taxon>
        <taxon>Spermatophyta</taxon>
        <taxon>Magnoliopsida</taxon>
        <taxon>eudicotyledons</taxon>
        <taxon>Gunneridae</taxon>
        <taxon>Pentapetalae</taxon>
        <taxon>rosids</taxon>
        <taxon>fabids</taxon>
        <taxon>Malpighiales</taxon>
        <taxon>Salicaceae</taxon>
        <taxon>Saliceae</taxon>
        <taxon>Salix</taxon>
    </lineage>
</organism>
<dbReference type="GO" id="GO:0046872">
    <property type="term" value="F:metal ion binding"/>
    <property type="evidence" value="ECO:0007669"/>
    <property type="project" value="UniProtKB-KW"/>
</dbReference>
<evidence type="ECO:0000256" key="6">
    <source>
        <dbReference type="ARBA" id="ARBA00023004"/>
    </source>
</evidence>
<dbReference type="PANTHER" id="PTHR22924">
    <property type="entry name" value="LEGHEMOGLOBIN-RELATED"/>
    <property type="match status" value="1"/>
</dbReference>
<dbReference type="GO" id="GO:0005634">
    <property type="term" value="C:nucleus"/>
    <property type="evidence" value="ECO:0007669"/>
    <property type="project" value="UniProtKB-SubCell"/>
</dbReference>
<dbReference type="GO" id="GO:0005737">
    <property type="term" value="C:cytoplasm"/>
    <property type="evidence" value="ECO:0007669"/>
    <property type="project" value="UniProtKB-SubCell"/>
</dbReference>
<reference evidence="8" key="1">
    <citation type="submission" date="2019-03" db="EMBL/GenBank/DDBJ databases">
        <authorList>
            <person name="Mank J."/>
            <person name="Almeida P."/>
        </authorList>
    </citation>
    <scope>NUCLEOTIDE SEQUENCE</scope>
    <source>
        <strain evidence="8">78183</strain>
    </source>
</reference>
<evidence type="ECO:0000256" key="3">
    <source>
        <dbReference type="ARBA" id="ARBA00022490"/>
    </source>
</evidence>
<keyword evidence="4" id="KW-0349">Heme</keyword>
<evidence type="ECO:0000256" key="2">
    <source>
        <dbReference type="ARBA" id="ARBA00004496"/>
    </source>
</evidence>
<accession>A0A6N2L3N5</accession>
<dbReference type="Gene3D" id="1.10.490.10">
    <property type="entry name" value="Globins"/>
    <property type="match status" value="1"/>
</dbReference>
<evidence type="ECO:0000313" key="8">
    <source>
        <dbReference type="EMBL" id="VFU35741.1"/>
    </source>
</evidence>
<keyword evidence="6" id="KW-0408">Iron</keyword>
<dbReference type="InterPro" id="IPR001032">
    <property type="entry name" value="Leghaemoglobin-like"/>
</dbReference>
<sequence length="132" mass="15122">MEFHEEECWGIGPKVFLECTICKEAVLILKDSDVPLEQDPKLKPHAVTVFVMQCNFGRLAKSLSKNPSLKDFRSYSFETQMNILSRQSMICLTNHLQNSLIFVVEAVLEIWSPEMKNAWGEAFDWLVAGIKI</sequence>